<feature type="compositionally biased region" description="Polar residues" evidence="1">
    <location>
        <begin position="39"/>
        <end position="52"/>
    </location>
</feature>
<dbReference type="EMBL" id="MU069518">
    <property type="protein sequence ID" value="KAF5840288.1"/>
    <property type="molecule type" value="Genomic_DNA"/>
</dbReference>
<feature type="region of interest" description="Disordered" evidence="1">
    <location>
        <begin position="19"/>
        <end position="52"/>
    </location>
</feature>
<evidence type="ECO:0000256" key="1">
    <source>
        <dbReference type="SAM" id="MobiDB-lite"/>
    </source>
</evidence>
<reference evidence="2" key="1">
    <citation type="submission" date="2017-08" db="EMBL/GenBank/DDBJ databases">
        <authorList>
            <person name="Polle J.E."/>
            <person name="Barry K."/>
            <person name="Cushman J."/>
            <person name="Schmutz J."/>
            <person name="Tran D."/>
            <person name="Hathwaick L.T."/>
            <person name="Yim W.C."/>
            <person name="Jenkins J."/>
            <person name="Mckie-Krisberg Z.M."/>
            <person name="Prochnik S."/>
            <person name="Lindquist E."/>
            <person name="Dockter R.B."/>
            <person name="Adam C."/>
            <person name="Molina H."/>
            <person name="Bunkerborg J."/>
            <person name="Jin E."/>
            <person name="Buchheim M."/>
            <person name="Magnuson J."/>
        </authorList>
    </citation>
    <scope>NUCLEOTIDE SEQUENCE</scope>
    <source>
        <strain evidence="2">CCAP 19/18</strain>
    </source>
</reference>
<protein>
    <submittedName>
        <fullName evidence="2">Uncharacterized protein</fullName>
    </submittedName>
</protein>
<dbReference type="Proteomes" id="UP000815325">
    <property type="component" value="Unassembled WGS sequence"/>
</dbReference>
<feature type="region of interest" description="Disordered" evidence="1">
    <location>
        <begin position="205"/>
        <end position="244"/>
    </location>
</feature>
<evidence type="ECO:0000313" key="2">
    <source>
        <dbReference type="EMBL" id="KAF5840288.1"/>
    </source>
</evidence>
<gene>
    <name evidence="2" type="ORF">DUNSADRAFT_17257</name>
</gene>
<evidence type="ECO:0000313" key="3">
    <source>
        <dbReference type="Proteomes" id="UP000815325"/>
    </source>
</evidence>
<organism evidence="2 3">
    <name type="scientific">Dunaliella salina</name>
    <name type="common">Green alga</name>
    <name type="synonym">Protococcus salinus</name>
    <dbReference type="NCBI Taxonomy" id="3046"/>
    <lineage>
        <taxon>Eukaryota</taxon>
        <taxon>Viridiplantae</taxon>
        <taxon>Chlorophyta</taxon>
        <taxon>core chlorophytes</taxon>
        <taxon>Chlorophyceae</taxon>
        <taxon>CS clade</taxon>
        <taxon>Chlamydomonadales</taxon>
        <taxon>Dunaliellaceae</taxon>
        <taxon>Dunaliella</taxon>
    </lineage>
</organism>
<feature type="compositionally biased region" description="Basic and acidic residues" evidence="1">
    <location>
        <begin position="234"/>
        <end position="244"/>
    </location>
</feature>
<accession>A0ABQ7H0A4</accession>
<keyword evidence="3" id="KW-1185">Reference proteome</keyword>
<sequence length="244" mass="26887">MCPSNHDCCSSAELEPSVVPLSSPKMQPLLPSRSKKPFSLSQSSPAPSGTSLTLQLKQQALVPRATLPSCKTATVNMRDPVNMLLDHYHITSALDDHNSALVSWHAQRLERHKAAKGGSSANESPRNSPARGSRKGNLYSNGWDAFHNEPVGTYIISNPEYSFAGSKPLKSERTGGVLYERHTSDDASLPPVQRCYLRAHKRQQLLLQQQQQQERERQDNVGRANQSADASPEAAKRMPDRPLS</sequence>
<feature type="region of interest" description="Disordered" evidence="1">
    <location>
        <begin position="111"/>
        <end position="136"/>
    </location>
</feature>
<feature type="non-terminal residue" evidence="2">
    <location>
        <position position="244"/>
    </location>
</feature>
<name>A0ABQ7H0A4_DUNSA</name>
<comment type="caution">
    <text evidence="2">The sequence shown here is derived from an EMBL/GenBank/DDBJ whole genome shotgun (WGS) entry which is preliminary data.</text>
</comment>
<proteinExistence type="predicted"/>